<dbReference type="EMBL" id="PQ287320">
    <property type="protein sequence ID" value="XHV10695.1"/>
    <property type="molecule type" value="Genomic_DNA"/>
</dbReference>
<proteinExistence type="predicted"/>
<accession>A0AB74UMX6</accession>
<organism evidence="1">
    <name type="scientific">Caulobacter phage BL57</name>
    <dbReference type="NCBI Taxonomy" id="3348355"/>
    <lineage>
        <taxon>Viruses</taxon>
    </lineage>
</organism>
<gene>
    <name evidence="1" type="ORF">BL57_223c</name>
</gene>
<sequence>MRPPDNESCKTCRFFLETRAVERHGDCRRFPPSIKVGPSRYHRAREGGSFHGDNPPDQIGWAEFPLVHMNSWCGEWKPE</sequence>
<evidence type="ECO:0000313" key="1">
    <source>
        <dbReference type="EMBL" id="XHV10695.1"/>
    </source>
</evidence>
<protein>
    <submittedName>
        <fullName evidence="1">Uncharacterized protein</fullName>
    </submittedName>
</protein>
<name>A0AB74UMX6_9VIRU</name>
<reference evidence="1" key="1">
    <citation type="submission" date="2024-10" db="EMBL/GenBank/DDBJ databases">
        <title>Genetic diversity among independent isolates of the Dolichocephalovirinae subfamily.</title>
        <authorList>
            <person name="Ely B."/>
            <person name="Thomas Q."/>
            <person name="Mohammadi T."/>
        </authorList>
    </citation>
    <scope>NUCLEOTIDE SEQUENCE</scope>
</reference>